<accession>A0A6J5YJ79</accession>
<gene>
    <name evidence="2" type="ORF">UFOPK1392_02562</name>
    <name evidence="3" type="ORF">UFOPK3733_02334</name>
</gene>
<name>A0A6J5YJ79_9ZZZZ</name>
<evidence type="ECO:0000313" key="3">
    <source>
        <dbReference type="EMBL" id="CAB4959069.1"/>
    </source>
</evidence>
<dbReference type="AlphaFoldDB" id="A0A6J5YJ79"/>
<dbReference type="InterPro" id="IPR032710">
    <property type="entry name" value="NTF2-like_dom_sf"/>
</dbReference>
<dbReference type="Gene3D" id="3.10.450.50">
    <property type="match status" value="1"/>
</dbReference>
<dbReference type="InterPro" id="IPR037401">
    <property type="entry name" value="SnoaL-like"/>
</dbReference>
<dbReference type="EMBL" id="CAEMXZ010000220">
    <property type="protein sequence ID" value="CAB4324786.1"/>
    <property type="molecule type" value="Genomic_DNA"/>
</dbReference>
<reference evidence="2" key="1">
    <citation type="submission" date="2020-05" db="EMBL/GenBank/DDBJ databases">
        <authorList>
            <person name="Chiriac C."/>
            <person name="Salcher M."/>
            <person name="Ghai R."/>
            <person name="Kavagutti S V."/>
        </authorList>
    </citation>
    <scope>NUCLEOTIDE SEQUENCE</scope>
</reference>
<evidence type="ECO:0000313" key="2">
    <source>
        <dbReference type="EMBL" id="CAB4324786.1"/>
    </source>
</evidence>
<dbReference type="SUPFAM" id="SSF54427">
    <property type="entry name" value="NTF2-like"/>
    <property type="match status" value="1"/>
</dbReference>
<sequence length="147" mass="17020">MDSSEARNRELVELYWDAHFKRDWELMATFFTEDAHYTDVGMDPVGATGGADIIRRLKIGIEPLSGYYHFPKHIVAQGNLVIWEHMERWMFHTGEVVDHPFVSVMQVRDGKICRWHDYSHIGNVIDNAPAWWLEHIMSGGTNPIPEA</sequence>
<organism evidence="2">
    <name type="scientific">freshwater metagenome</name>
    <dbReference type="NCBI Taxonomy" id="449393"/>
    <lineage>
        <taxon>unclassified sequences</taxon>
        <taxon>metagenomes</taxon>
        <taxon>ecological metagenomes</taxon>
    </lineage>
</organism>
<protein>
    <submittedName>
        <fullName evidence="2">Unannotated protein</fullName>
    </submittedName>
</protein>
<feature type="domain" description="SnoaL-like" evidence="1">
    <location>
        <begin position="12"/>
        <end position="115"/>
    </location>
</feature>
<evidence type="ECO:0000259" key="1">
    <source>
        <dbReference type="Pfam" id="PF12680"/>
    </source>
</evidence>
<dbReference type="EMBL" id="CAFBNC010000202">
    <property type="protein sequence ID" value="CAB4959069.1"/>
    <property type="molecule type" value="Genomic_DNA"/>
</dbReference>
<proteinExistence type="predicted"/>
<dbReference type="Pfam" id="PF12680">
    <property type="entry name" value="SnoaL_2"/>
    <property type="match status" value="1"/>
</dbReference>